<sequence length="30" mass="3339">MQFSQLTLTDAFNVLFSVDAQREPLLADAP</sequence>
<name>A0A1Y6H452_9XANT</name>
<proteinExistence type="predicted"/>
<evidence type="ECO:0000313" key="4">
    <source>
        <dbReference type="Proteomes" id="UP000195953"/>
    </source>
</evidence>
<protein>
    <submittedName>
        <fullName evidence="2">Uncharacterized protein</fullName>
    </submittedName>
</protein>
<dbReference type="Proteomes" id="UP000195953">
    <property type="component" value="Chromosome 1"/>
</dbReference>
<keyword evidence="3" id="KW-1185">Reference proteome</keyword>
<dbReference type="EMBL" id="LT853882">
    <property type="protein sequence ID" value="SMQ98305.1"/>
    <property type="molecule type" value="Genomic_DNA"/>
</dbReference>
<dbReference type="Proteomes" id="UP000195877">
    <property type="component" value="Chromosome 1"/>
</dbReference>
<evidence type="ECO:0000313" key="1">
    <source>
        <dbReference type="EMBL" id="SMQ98305.1"/>
    </source>
</evidence>
<reference evidence="1 3" key="2">
    <citation type="submission" date="2017-05" db="EMBL/GenBank/DDBJ databases">
        <authorList>
            <person name="Blom J."/>
        </authorList>
    </citation>
    <scope>NUCLEOTIDE SEQUENCE [LARGE SCALE GENOMIC DNA]</scope>
    <source>
        <strain evidence="1">PD885</strain>
    </source>
</reference>
<reference evidence="2 4" key="1">
    <citation type="submission" date="2017-05" db="EMBL/GenBank/DDBJ databases">
        <authorList>
            <person name="Song R."/>
            <person name="Chenine A.L."/>
            <person name="Ruprecht R.M."/>
        </authorList>
    </citation>
    <scope>NUCLEOTIDE SEQUENCE [LARGE SCALE GENOMIC DNA]</scope>
    <source>
        <strain evidence="2">PD5205</strain>
    </source>
</reference>
<evidence type="ECO:0000313" key="3">
    <source>
        <dbReference type="Proteomes" id="UP000195877"/>
    </source>
</evidence>
<gene>
    <name evidence="2" type="ORF">PD5205_02944</name>
    <name evidence="1" type="ORF">PD885_01051</name>
</gene>
<evidence type="ECO:0000313" key="2">
    <source>
        <dbReference type="EMBL" id="SMR04231.1"/>
    </source>
</evidence>
<accession>A0A1Y6H452</accession>
<dbReference type="EMBL" id="LT853885">
    <property type="protein sequence ID" value="SMR04231.1"/>
    <property type="molecule type" value="Genomic_DNA"/>
</dbReference>
<dbReference type="AlphaFoldDB" id="A0A1Y6H452"/>
<organism evidence="2 4">
    <name type="scientific">Xanthomonas fragariae</name>
    <dbReference type="NCBI Taxonomy" id="48664"/>
    <lineage>
        <taxon>Bacteria</taxon>
        <taxon>Pseudomonadati</taxon>
        <taxon>Pseudomonadota</taxon>
        <taxon>Gammaproteobacteria</taxon>
        <taxon>Lysobacterales</taxon>
        <taxon>Lysobacteraceae</taxon>
        <taxon>Xanthomonas</taxon>
    </lineage>
</organism>